<feature type="compositionally biased region" description="Polar residues" evidence="1">
    <location>
        <begin position="231"/>
        <end position="251"/>
    </location>
</feature>
<reference evidence="2 3" key="1">
    <citation type="submission" date="2014-04" db="EMBL/GenBank/DDBJ databases">
        <authorList>
            <consortium name="DOE Joint Genome Institute"/>
            <person name="Kuo A."/>
            <person name="Zuccaro A."/>
            <person name="Kohler A."/>
            <person name="Nagy L.G."/>
            <person name="Floudas D."/>
            <person name="Copeland A."/>
            <person name="Barry K.W."/>
            <person name="Cichocki N."/>
            <person name="Veneault-Fourrey C."/>
            <person name="LaButti K."/>
            <person name="Lindquist E.A."/>
            <person name="Lipzen A."/>
            <person name="Lundell T."/>
            <person name="Morin E."/>
            <person name="Murat C."/>
            <person name="Sun H."/>
            <person name="Tunlid A."/>
            <person name="Henrissat B."/>
            <person name="Grigoriev I.V."/>
            <person name="Hibbett D.S."/>
            <person name="Martin F."/>
            <person name="Nordberg H.P."/>
            <person name="Cantor M.N."/>
            <person name="Hua S.X."/>
        </authorList>
    </citation>
    <scope>NUCLEOTIDE SEQUENCE [LARGE SCALE GENOMIC DNA]</scope>
    <source>
        <strain evidence="2 3">MAFF 305830</strain>
    </source>
</reference>
<protein>
    <submittedName>
        <fullName evidence="2">Uncharacterized protein</fullName>
    </submittedName>
</protein>
<evidence type="ECO:0000256" key="1">
    <source>
        <dbReference type="SAM" id="MobiDB-lite"/>
    </source>
</evidence>
<organism evidence="2 3">
    <name type="scientific">Serendipita vermifera MAFF 305830</name>
    <dbReference type="NCBI Taxonomy" id="933852"/>
    <lineage>
        <taxon>Eukaryota</taxon>
        <taxon>Fungi</taxon>
        <taxon>Dikarya</taxon>
        <taxon>Basidiomycota</taxon>
        <taxon>Agaricomycotina</taxon>
        <taxon>Agaricomycetes</taxon>
        <taxon>Sebacinales</taxon>
        <taxon>Serendipitaceae</taxon>
        <taxon>Serendipita</taxon>
    </lineage>
</organism>
<dbReference type="Proteomes" id="UP000054097">
    <property type="component" value="Unassembled WGS sequence"/>
</dbReference>
<dbReference type="HOGENOM" id="CLU_647516_0_0_1"/>
<feature type="compositionally biased region" description="Polar residues" evidence="1">
    <location>
        <begin position="205"/>
        <end position="219"/>
    </location>
</feature>
<feature type="compositionally biased region" description="Polar residues" evidence="1">
    <location>
        <begin position="131"/>
        <end position="148"/>
    </location>
</feature>
<accession>A0A0C2X3D4</accession>
<reference evidence="3" key="2">
    <citation type="submission" date="2015-01" db="EMBL/GenBank/DDBJ databases">
        <title>Evolutionary Origins and Diversification of the Mycorrhizal Mutualists.</title>
        <authorList>
            <consortium name="DOE Joint Genome Institute"/>
            <consortium name="Mycorrhizal Genomics Consortium"/>
            <person name="Kohler A."/>
            <person name="Kuo A."/>
            <person name="Nagy L.G."/>
            <person name="Floudas D."/>
            <person name="Copeland A."/>
            <person name="Barry K.W."/>
            <person name="Cichocki N."/>
            <person name="Veneault-Fourrey C."/>
            <person name="LaButti K."/>
            <person name="Lindquist E.A."/>
            <person name="Lipzen A."/>
            <person name="Lundell T."/>
            <person name="Morin E."/>
            <person name="Murat C."/>
            <person name="Riley R."/>
            <person name="Ohm R."/>
            <person name="Sun H."/>
            <person name="Tunlid A."/>
            <person name="Henrissat B."/>
            <person name="Grigoriev I.V."/>
            <person name="Hibbett D.S."/>
            <person name="Martin F."/>
        </authorList>
    </citation>
    <scope>NUCLEOTIDE SEQUENCE [LARGE SCALE GENOMIC DNA]</scope>
    <source>
        <strain evidence="3">MAFF 305830</strain>
    </source>
</reference>
<feature type="compositionally biased region" description="Polar residues" evidence="1">
    <location>
        <begin position="166"/>
        <end position="178"/>
    </location>
</feature>
<sequence length="424" mass="47551">MELVPITSKLYYTISISLISAEARDKGKREYRPRVAHPEGYYIKCINWGIRGHNSCFRVQGTYDADRGLYITQIVDDKQRDHVYIETTHNSQPDFQQVLTVFREELERQWEKWKSTTADEGPSLAGAEGDNNFQDGSYKGSASDQSISEAGDANDDTNIGQDLENNHQGAPQDPQESLATPKARDATLPLTGSDDSSSDAHENIEGSSDTRTGNFSPTGGQAAGEQANDEPPTQISNSGDDNARTNNQNQDIARERRQREAAELEVRRLKDKIREWEQQEQRLTERLRIEEEETRLAAEAKQQEKEAQSLIKKLLKKIPIGDWVQWVQEHPLQVAGGVVVVAVLGFGGWVVLSEAAFATTVRHWLFMAGEYVVKSLLPTIGRFVMRNLTMDLVRNCLKIAIPGGVILKVAITMEDKRRSVDAKR</sequence>
<feature type="region of interest" description="Disordered" evidence="1">
    <location>
        <begin position="113"/>
        <end position="258"/>
    </location>
</feature>
<name>A0A0C2X3D4_SERVB</name>
<keyword evidence="3" id="KW-1185">Reference proteome</keyword>
<dbReference type="EMBL" id="KN824279">
    <property type="protein sequence ID" value="KIM32718.1"/>
    <property type="molecule type" value="Genomic_DNA"/>
</dbReference>
<proteinExistence type="predicted"/>
<evidence type="ECO:0000313" key="3">
    <source>
        <dbReference type="Proteomes" id="UP000054097"/>
    </source>
</evidence>
<dbReference type="AlphaFoldDB" id="A0A0C2X3D4"/>
<gene>
    <name evidence="2" type="ORF">M408DRAFT_20081</name>
</gene>
<evidence type="ECO:0000313" key="2">
    <source>
        <dbReference type="EMBL" id="KIM32718.1"/>
    </source>
</evidence>